<dbReference type="AlphaFoldDB" id="A0AAD7FSA9"/>
<dbReference type="Gene3D" id="2.40.70.10">
    <property type="entry name" value="Acid Proteases"/>
    <property type="match status" value="1"/>
</dbReference>
<dbReference type="CDD" id="cd00303">
    <property type="entry name" value="retropepsin_like"/>
    <property type="match status" value="1"/>
</dbReference>
<dbReference type="InterPro" id="IPR021109">
    <property type="entry name" value="Peptidase_aspartic_dom_sf"/>
</dbReference>
<gene>
    <name evidence="2" type="ORF">FB45DRAFT_1024661</name>
</gene>
<dbReference type="EMBL" id="JARKIF010000006">
    <property type="protein sequence ID" value="KAJ7636542.1"/>
    <property type="molecule type" value="Genomic_DNA"/>
</dbReference>
<evidence type="ECO:0000313" key="2">
    <source>
        <dbReference type="EMBL" id="KAJ7636542.1"/>
    </source>
</evidence>
<feature type="region of interest" description="Disordered" evidence="1">
    <location>
        <begin position="317"/>
        <end position="339"/>
    </location>
</feature>
<sequence length="339" mass="37046">MIPGSAPPEAGGKKEKNYRLRAPIENEDSDEEVEGVAGLLKEAQIGISWETLIKLSPRLRKKMKGLLTKSRVPIKDALEVLELIEQDPDQNDETPAREVVDTLIDGVPDGMIDARQLPYHTQIEALAEADGLVPKGALIVTDPVLQYLTSVPASGTLKRVFLNEADSKRVAGDSEALRVLYPLINGTAEQESICDGGSQIVSMAEAVAVELGLGWDPEICIYMQSANGQVEKSVGLSKNVPFRFGEITLYLQVHIIKAPAYKVLLGRPFEVLAGSNIQNKTDGSQLITLCDPTTKHKYTMPTFPRGTVRQLRKVRGTSTELPEETEPTTAEAKFQNSMI</sequence>
<organism evidence="2 3">
    <name type="scientific">Roridomyces roridus</name>
    <dbReference type="NCBI Taxonomy" id="1738132"/>
    <lineage>
        <taxon>Eukaryota</taxon>
        <taxon>Fungi</taxon>
        <taxon>Dikarya</taxon>
        <taxon>Basidiomycota</taxon>
        <taxon>Agaricomycotina</taxon>
        <taxon>Agaricomycetes</taxon>
        <taxon>Agaricomycetidae</taxon>
        <taxon>Agaricales</taxon>
        <taxon>Marasmiineae</taxon>
        <taxon>Mycenaceae</taxon>
        <taxon>Roridomyces</taxon>
    </lineage>
</organism>
<evidence type="ECO:0000313" key="3">
    <source>
        <dbReference type="Proteomes" id="UP001221142"/>
    </source>
</evidence>
<dbReference type="Proteomes" id="UP001221142">
    <property type="component" value="Unassembled WGS sequence"/>
</dbReference>
<proteinExistence type="predicted"/>
<keyword evidence="3" id="KW-1185">Reference proteome</keyword>
<feature type="compositionally biased region" description="Basic and acidic residues" evidence="1">
    <location>
        <begin position="11"/>
        <end position="24"/>
    </location>
</feature>
<reference evidence="2" key="1">
    <citation type="submission" date="2023-03" db="EMBL/GenBank/DDBJ databases">
        <title>Massive genome expansion in bonnet fungi (Mycena s.s.) driven by repeated elements and novel gene families across ecological guilds.</title>
        <authorList>
            <consortium name="Lawrence Berkeley National Laboratory"/>
            <person name="Harder C.B."/>
            <person name="Miyauchi S."/>
            <person name="Viragh M."/>
            <person name="Kuo A."/>
            <person name="Thoen E."/>
            <person name="Andreopoulos B."/>
            <person name="Lu D."/>
            <person name="Skrede I."/>
            <person name="Drula E."/>
            <person name="Henrissat B."/>
            <person name="Morin E."/>
            <person name="Kohler A."/>
            <person name="Barry K."/>
            <person name="LaButti K."/>
            <person name="Morin E."/>
            <person name="Salamov A."/>
            <person name="Lipzen A."/>
            <person name="Mereny Z."/>
            <person name="Hegedus B."/>
            <person name="Baldrian P."/>
            <person name="Stursova M."/>
            <person name="Weitz H."/>
            <person name="Taylor A."/>
            <person name="Grigoriev I.V."/>
            <person name="Nagy L.G."/>
            <person name="Martin F."/>
            <person name="Kauserud H."/>
        </authorList>
    </citation>
    <scope>NUCLEOTIDE SEQUENCE</scope>
    <source>
        <strain evidence="2">9284</strain>
    </source>
</reference>
<feature type="region of interest" description="Disordered" evidence="1">
    <location>
        <begin position="1"/>
        <end position="31"/>
    </location>
</feature>
<name>A0AAD7FSA9_9AGAR</name>
<protein>
    <submittedName>
        <fullName evidence="2">Uncharacterized protein</fullName>
    </submittedName>
</protein>
<evidence type="ECO:0000256" key="1">
    <source>
        <dbReference type="SAM" id="MobiDB-lite"/>
    </source>
</evidence>
<accession>A0AAD7FSA9</accession>
<comment type="caution">
    <text evidence="2">The sequence shown here is derived from an EMBL/GenBank/DDBJ whole genome shotgun (WGS) entry which is preliminary data.</text>
</comment>